<feature type="compositionally biased region" description="Polar residues" evidence="1">
    <location>
        <begin position="303"/>
        <end position="312"/>
    </location>
</feature>
<keyword evidence="3" id="KW-1185">Reference proteome</keyword>
<accession>A0A9J6GBU5</accession>
<feature type="region of interest" description="Disordered" evidence="1">
    <location>
        <begin position="351"/>
        <end position="374"/>
    </location>
</feature>
<dbReference type="EMBL" id="JABSTR010000006">
    <property type="protein sequence ID" value="KAH9372667.1"/>
    <property type="molecule type" value="Genomic_DNA"/>
</dbReference>
<evidence type="ECO:0000313" key="3">
    <source>
        <dbReference type="Proteomes" id="UP000821853"/>
    </source>
</evidence>
<feature type="region of interest" description="Disordered" evidence="1">
    <location>
        <begin position="301"/>
        <end position="328"/>
    </location>
</feature>
<sequence length="374" mass="41160">MWDDNTLASEGDEMCQTDDPTYDPSDFSLDADFPLGATFSRLINDAAGTEVELAGEGLCDSPGFSATYMTYSVMATEVGRIILSVQIRVGESSAVPTSVSMEKEGLKRCLEKLDGSGVMVQSLTTGDSELILSMWKTILNYVCDVCTGHDGPFAECLHDPLEDREWIKPSSRAFAALKGIVESPSLLRDLTQIAPAAQTFSLESFRSVLIHVAPKSNAFTQGVMKARTRLAVLHFNKNAAREQAETQDGIKRCKIKSSKSRKGHYTACPVKKDRSYRYVAELMMNAVQRCESQSYRTSRESTKSLASEQEAANCSWPPSKDEARERKAQLVHSSFKKTGLSNALYAPEDHLLWDDDKESEANEATTSNVGTDSE</sequence>
<dbReference type="Proteomes" id="UP000821853">
    <property type="component" value="Chromosome 4"/>
</dbReference>
<gene>
    <name evidence="2" type="ORF">HPB48_004612</name>
</gene>
<evidence type="ECO:0000256" key="1">
    <source>
        <dbReference type="SAM" id="MobiDB-lite"/>
    </source>
</evidence>
<evidence type="ECO:0000313" key="2">
    <source>
        <dbReference type="EMBL" id="KAH9372667.1"/>
    </source>
</evidence>
<dbReference type="OrthoDB" id="5814287at2759"/>
<dbReference type="PANTHER" id="PTHR31751">
    <property type="entry name" value="SI:CH211-108C17.2-RELATED-RELATED"/>
    <property type="match status" value="1"/>
</dbReference>
<proteinExistence type="predicted"/>
<feature type="compositionally biased region" description="Polar residues" evidence="1">
    <location>
        <begin position="362"/>
        <end position="374"/>
    </location>
</feature>
<dbReference type="PANTHER" id="PTHR31751:SF42">
    <property type="entry name" value="PROTEIN CBG10204"/>
    <property type="match status" value="1"/>
</dbReference>
<protein>
    <submittedName>
        <fullName evidence="2">Uncharacterized protein</fullName>
    </submittedName>
</protein>
<feature type="region of interest" description="Disordered" evidence="1">
    <location>
        <begin position="1"/>
        <end position="22"/>
    </location>
</feature>
<organism evidence="2 3">
    <name type="scientific">Haemaphysalis longicornis</name>
    <name type="common">Bush tick</name>
    <dbReference type="NCBI Taxonomy" id="44386"/>
    <lineage>
        <taxon>Eukaryota</taxon>
        <taxon>Metazoa</taxon>
        <taxon>Ecdysozoa</taxon>
        <taxon>Arthropoda</taxon>
        <taxon>Chelicerata</taxon>
        <taxon>Arachnida</taxon>
        <taxon>Acari</taxon>
        <taxon>Parasitiformes</taxon>
        <taxon>Ixodida</taxon>
        <taxon>Ixodoidea</taxon>
        <taxon>Ixodidae</taxon>
        <taxon>Haemaphysalinae</taxon>
        <taxon>Haemaphysalis</taxon>
    </lineage>
</organism>
<dbReference type="AlphaFoldDB" id="A0A9J6GBU5"/>
<dbReference type="VEuPathDB" id="VectorBase:HLOH_046223"/>
<name>A0A9J6GBU5_HAELO</name>
<dbReference type="OMA" id="REWIKPS"/>
<reference evidence="2 3" key="1">
    <citation type="journal article" date="2020" name="Cell">
        <title>Large-Scale Comparative Analyses of Tick Genomes Elucidate Their Genetic Diversity and Vector Capacities.</title>
        <authorList>
            <consortium name="Tick Genome and Microbiome Consortium (TIGMIC)"/>
            <person name="Jia N."/>
            <person name="Wang J."/>
            <person name="Shi W."/>
            <person name="Du L."/>
            <person name="Sun Y."/>
            <person name="Zhan W."/>
            <person name="Jiang J.F."/>
            <person name="Wang Q."/>
            <person name="Zhang B."/>
            <person name="Ji P."/>
            <person name="Bell-Sakyi L."/>
            <person name="Cui X.M."/>
            <person name="Yuan T.T."/>
            <person name="Jiang B.G."/>
            <person name="Yang W.F."/>
            <person name="Lam T.T."/>
            <person name="Chang Q.C."/>
            <person name="Ding S.J."/>
            <person name="Wang X.J."/>
            <person name="Zhu J.G."/>
            <person name="Ruan X.D."/>
            <person name="Zhao L."/>
            <person name="Wei J.T."/>
            <person name="Ye R.Z."/>
            <person name="Que T.C."/>
            <person name="Du C.H."/>
            <person name="Zhou Y.H."/>
            <person name="Cheng J.X."/>
            <person name="Dai P.F."/>
            <person name="Guo W.B."/>
            <person name="Han X.H."/>
            <person name="Huang E.J."/>
            <person name="Li L.F."/>
            <person name="Wei W."/>
            <person name="Gao Y.C."/>
            <person name="Liu J.Z."/>
            <person name="Shao H.Z."/>
            <person name="Wang X."/>
            <person name="Wang C.C."/>
            <person name="Yang T.C."/>
            <person name="Huo Q.B."/>
            <person name="Li W."/>
            <person name="Chen H.Y."/>
            <person name="Chen S.E."/>
            <person name="Zhou L.G."/>
            <person name="Ni X.B."/>
            <person name="Tian J.H."/>
            <person name="Sheng Y."/>
            <person name="Liu T."/>
            <person name="Pan Y.S."/>
            <person name="Xia L.Y."/>
            <person name="Li J."/>
            <person name="Zhao F."/>
            <person name="Cao W.C."/>
        </authorList>
    </citation>
    <scope>NUCLEOTIDE SEQUENCE [LARGE SCALE GENOMIC DNA]</scope>
    <source>
        <strain evidence="2">HaeL-2018</strain>
    </source>
</reference>
<comment type="caution">
    <text evidence="2">The sequence shown here is derived from an EMBL/GenBank/DDBJ whole genome shotgun (WGS) entry which is preliminary data.</text>
</comment>
<feature type="compositionally biased region" description="Basic and acidic residues" evidence="1">
    <location>
        <begin position="319"/>
        <end position="328"/>
    </location>
</feature>